<evidence type="ECO:0000313" key="3">
    <source>
        <dbReference type="Proteomes" id="UP001160148"/>
    </source>
</evidence>
<evidence type="ECO:0000313" key="2">
    <source>
        <dbReference type="EMBL" id="CAI6358611.1"/>
    </source>
</evidence>
<organism evidence="2 3">
    <name type="scientific">Macrosiphum euphorbiae</name>
    <name type="common">potato aphid</name>
    <dbReference type="NCBI Taxonomy" id="13131"/>
    <lineage>
        <taxon>Eukaryota</taxon>
        <taxon>Metazoa</taxon>
        <taxon>Ecdysozoa</taxon>
        <taxon>Arthropoda</taxon>
        <taxon>Hexapoda</taxon>
        <taxon>Insecta</taxon>
        <taxon>Pterygota</taxon>
        <taxon>Neoptera</taxon>
        <taxon>Paraneoptera</taxon>
        <taxon>Hemiptera</taxon>
        <taxon>Sternorrhyncha</taxon>
        <taxon>Aphidomorpha</taxon>
        <taxon>Aphidoidea</taxon>
        <taxon>Aphididae</taxon>
        <taxon>Macrosiphini</taxon>
        <taxon>Macrosiphum</taxon>
    </lineage>
</organism>
<name>A0AAV0WSI4_9HEMI</name>
<comment type="caution">
    <text evidence="2">The sequence shown here is derived from an EMBL/GenBank/DDBJ whole genome shotgun (WGS) entry which is preliminary data.</text>
</comment>
<proteinExistence type="predicted"/>
<feature type="region of interest" description="Disordered" evidence="1">
    <location>
        <begin position="68"/>
        <end position="136"/>
    </location>
</feature>
<evidence type="ECO:0000256" key="1">
    <source>
        <dbReference type="SAM" id="MobiDB-lite"/>
    </source>
</evidence>
<feature type="compositionally biased region" description="Polar residues" evidence="1">
    <location>
        <begin position="84"/>
        <end position="110"/>
    </location>
</feature>
<dbReference type="AlphaFoldDB" id="A0AAV0WSI4"/>
<dbReference type="Proteomes" id="UP001160148">
    <property type="component" value="Unassembled WGS sequence"/>
</dbReference>
<reference evidence="2 3" key="1">
    <citation type="submission" date="2023-01" db="EMBL/GenBank/DDBJ databases">
        <authorList>
            <person name="Whitehead M."/>
        </authorList>
    </citation>
    <scope>NUCLEOTIDE SEQUENCE [LARGE SCALE GENOMIC DNA]</scope>
</reference>
<protein>
    <submittedName>
        <fullName evidence="2">Uncharacterized protein</fullName>
    </submittedName>
</protein>
<dbReference type="EMBL" id="CARXXK010000002">
    <property type="protein sequence ID" value="CAI6358611.1"/>
    <property type="molecule type" value="Genomic_DNA"/>
</dbReference>
<gene>
    <name evidence="2" type="ORF">MEUPH1_LOCUS14109</name>
</gene>
<sequence length="136" mass="14739">MTPLLLQMAGHNPQRVDLGRRFNLTNSDYRPGRSTVADIVQELLDGAASNLLMARRLAGRAAGIPTWEELRTGQTRNHRDRPSTRSMQTQTTGSEEIGGTVTSRGTQTDPPTTPVPGHVGRWATSAPASELVTHEA</sequence>
<keyword evidence="3" id="KW-1185">Reference proteome</keyword>
<accession>A0AAV0WSI4</accession>